<accession>A0A807LDU3</accession>
<evidence type="ECO:0000313" key="2">
    <source>
        <dbReference type="EMBL" id="APZ05517.1"/>
    </source>
</evidence>
<dbReference type="EMBL" id="CP019445">
    <property type="protein sequence ID" value="APZ05517.1"/>
    <property type="molecule type" value="Genomic_DNA"/>
</dbReference>
<dbReference type="KEGG" id="kco:BWI95_10920"/>
<sequence>MKLPRYLKILLLLTAGLLLWVHVTDESAENGPEVSQAAPDETRPPRQANRPLHVTDDASAIADLFPIYNAPATKAAAPAPVAKVQRVTFPFRAVGLWIRNGMRIVILTDGARNWLLCDACRKAGYIRPGGLITPDWRLQAMAQGSLLFESLPGHEPYSISLNSLTTQAVTTQ</sequence>
<protein>
    <submittedName>
        <fullName evidence="2">Uncharacterized protein</fullName>
    </submittedName>
</protein>
<gene>
    <name evidence="2" type="ORF">BWI95_10920</name>
</gene>
<proteinExistence type="predicted"/>
<evidence type="ECO:0000313" key="3">
    <source>
        <dbReference type="Proteomes" id="UP000187148"/>
    </source>
</evidence>
<keyword evidence="3" id="KW-1185">Reference proteome</keyword>
<dbReference type="Proteomes" id="UP000187148">
    <property type="component" value="Chromosome"/>
</dbReference>
<feature type="region of interest" description="Disordered" evidence="1">
    <location>
        <begin position="30"/>
        <end position="51"/>
    </location>
</feature>
<reference evidence="2 3" key="1">
    <citation type="submission" date="2017-01" db="EMBL/GenBank/DDBJ databases">
        <authorList>
            <person name="Cao J.-M."/>
        </authorList>
    </citation>
    <scope>NUCLEOTIDE SEQUENCE [LARGE SCALE GENOMIC DNA]</scope>
    <source>
        <strain evidence="2 3">888-76</strain>
    </source>
</reference>
<organism evidence="2 3">
    <name type="scientific">Kosakonia cowanii JCM 10956 = DSM 18146</name>
    <dbReference type="NCBI Taxonomy" id="1300165"/>
    <lineage>
        <taxon>Bacteria</taxon>
        <taxon>Pseudomonadati</taxon>
        <taxon>Pseudomonadota</taxon>
        <taxon>Gammaproteobacteria</taxon>
        <taxon>Enterobacterales</taxon>
        <taxon>Enterobacteriaceae</taxon>
        <taxon>Kosakonia</taxon>
    </lineage>
</organism>
<dbReference type="RefSeq" id="WP_054804389.1">
    <property type="nucleotide sequence ID" value="NZ_CP019445.1"/>
</dbReference>
<evidence type="ECO:0000256" key="1">
    <source>
        <dbReference type="SAM" id="MobiDB-lite"/>
    </source>
</evidence>
<dbReference type="AlphaFoldDB" id="A0A807LDU3"/>
<name>A0A807LDU3_9ENTR</name>